<keyword evidence="1" id="KW-0472">Membrane</keyword>
<organism evidence="2 3">
    <name type="scientific">Candidatus Roizmanbacteria bacterium RIFCSPLOWO2_01_FULL_37_12</name>
    <dbReference type="NCBI Taxonomy" id="1802056"/>
    <lineage>
        <taxon>Bacteria</taxon>
        <taxon>Candidatus Roizmaniibacteriota</taxon>
    </lineage>
</organism>
<evidence type="ECO:0000313" key="2">
    <source>
        <dbReference type="EMBL" id="OGK39682.1"/>
    </source>
</evidence>
<name>A0A1F7I8P9_9BACT</name>
<feature type="transmembrane region" description="Helical" evidence="1">
    <location>
        <begin position="14"/>
        <end position="31"/>
    </location>
</feature>
<dbReference type="Proteomes" id="UP000177698">
    <property type="component" value="Unassembled WGS sequence"/>
</dbReference>
<evidence type="ECO:0000256" key="1">
    <source>
        <dbReference type="SAM" id="Phobius"/>
    </source>
</evidence>
<sequence>MEINPQEFEFIKSTAFLSAMLSTIVGFLYLARVPGKFPQEQRKKIVGKLPLAVLIGTSIPTGLVAVISYLN</sequence>
<gene>
    <name evidence="2" type="ORF">A2954_06625</name>
</gene>
<dbReference type="EMBL" id="MGAG01000038">
    <property type="protein sequence ID" value="OGK39682.1"/>
    <property type="molecule type" value="Genomic_DNA"/>
</dbReference>
<keyword evidence="1" id="KW-0812">Transmembrane</keyword>
<feature type="transmembrane region" description="Helical" evidence="1">
    <location>
        <begin position="51"/>
        <end position="70"/>
    </location>
</feature>
<evidence type="ECO:0000313" key="3">
    <source>
        <dbReference type="Proteomes" id="UP000177698"/>
    </source>
</evidence>
<dbReference type="AlphaFoldDB" id="A0A1F7I8P9"/>
<comment type="caution">
    <text evidence="2">The sequence shown here is derived from an EMBL/GenBank/DDBJ whole genome shotgun (WGS) entry which is preliminary data.</text>
</comment>
<protein>
    <submittedName>
        <fullName evidence="2">Uncharacterized protein</fullName>
    </submittedName>
</protein>
<proteinExistence type="predicted"/>
<reference evidence="2 3" key="1">
    <citation type="journal article" date="2016" name="Nat. Commun.">
        <title>Thousands of microbial genomes shed light on interconnected biogeochemical processes in an aquifer system.</title>
        <authorList>
            <person name="Anantharaman K."/>
            <person name="Brown C.T."/>
            <person name="Hug L.A."/>
            <person name="Sharon I."/>
            <person name="Castelle C.J."/>
            <person name="Probst A.J."/>
            <person name="Thomas B.C."/>
            <person name="Singh A."/>
            <person name="Wilkins M.J."/>
            <person name="Karaoz U."/>
            <person name="Brodie E.L."/>
            <person name="Williams K.H."/>
            <person name="Hubbard S.S."/>
            <person name="Banfield J.F."/>
        </authorList>
    </citation>
    <scope>NUCLEOTIDE SEQUENCE [LARGE SCALE GENOMIC DNA]</scope>
</reference>
<dbReference type="STRING" id="1802056.A2954_06625"/>
<accession>A0A1F7I8P9</accession>
<keyword evidence="1" id="KW-1133">Transmembrane helix</keyword>